<reference evidence="2" key="4">
    <citation type="submission" date="2019-03" db="UniProtKB">
        <authorList>
            <consortium name="EnsemblPlants"/>
        </authorList>
    </citation>
    <scope>IDENTIFICATION</scope>
</reference>
<accession>A0A453GNJ4</accession>
<sequence>LTLHCTIKTCTPCFASSSSQPQLPHHHTANDLALHQPTSSQLSSTRPWRPSSSPPSSSPLAPRSWPSLRRCSLATRTCSRTSASPTTSPSA</sequence>
<reference evidence="3" key="1">
    <citation type="journal article" date="2014" name="Science">
        <title>Ancient hybridizations among the ancestral genomes of bread wheat.</title>
        <authorList>
            <consortium name="International Wheat Genome Sequencing Consortium,"/>
            <person name="Marcussen T."/>
            <person name="Sandve S.R."/>
            <person name="Heier L."/>
            <person name="Spannagl M."/>
            <person name="Pfeifer M."/>
            <person name="Jakobsen K.S."/>
            <person name="Wulff B.B."/>
            <person name="Steuernagel B."/>
            <person name="Mayer K.F."/>
            <person name="Olsen O.A."/>
        </authorList>
    </citation>
    <scope>NUCLEOTIDE SEQUENCE [LARGE SCALE GENOMIC DNA]</scope>
    <source>
        <strain evidence="3">cv. AL8/78</strain>
    </source>
</reference>
<feature type="compositionally biased region" description="Low complexity" evidence="1">
    <location>
        <begin position="42"/>
        <end position="51"/>
    </location>
</feature>
<evidence type="ECO:0000313" key="2">
    <source>
        <dbReference type="EnsemblPlants" id="AET3Gv21132200.5"/>
    </source>
</evidence>
<keyword evidence="3" id="KW-1185">Reference proteome</keyword>
<feature type="compositionally biased region" description="Low complexity" evidence="1">
    <location>
        <begin position="58"/>
        <end position="68"/>
    </location>
</feature>
<dbReference type="Proteomes" id="UP000015105">
    <property type="component" value="Chromosome 3D"/>
</dbReference>
<evidence type="ECO:0000313" key="3">
    <source>
        <dbReference type="Proteomes" id="UP000015105"/>
    </source>
</evidence>
<protein>
    <submittedName>
        <fullName evidence="2">Uncharacterized protein</fullName>
    </submittedName>
</protein>
<dbReference type="AlphaFoldDB" id="A0A453GNJ4"/>
<organism evidence="2 3">
    <name type="scientific">Aegilops tauschii subsp. strangulata</name>
    <name type="common">Goatgrass</name>
    <dbReference type="NCBI Taxonomy" id="200361"/>
    <lineage>
        <taxon>Eukaryota</taxon>
        <taxon>Viridiplantae</taxon>
        <taxon>Streptophyta</taxon>
        <taxon>Embryophyta</taxon>
        <taxon>Tracheophyta</taxon>
        <taxon>Spermatophyta</taxon>
        <taxon>Magnoliopsida</taxon>
        <taxon>Liliopsida</taxon>
        <taxon>Poales</taxon>
        <taxon>Poaceae</taxon>
        <taxon>BOP clade</taxon>
        <taxon>Pooideae</taxon>
        <taxon>Triticodae</taxon>
        <taxon>Triticeae</taxon>
        <taxon>Triticinae</taxon>
        <taxon>Aegilops</taxon>
    </lineage>
</organism>
<evidence type="ECO:0000256" key="1">
    <source>
        <dbReference type="SAM" id="MobiDB-lite"/>
    </source>
</evidence>
<feature type="region of interest" description="Disordered" evidence="1">
    <location>
        <begin position="14"/>
        <end position="68"/>
    </location>
</feature>
<proteinExistence type="predicted"/>
<reference evidence="3" key="2">
    <citation type="journal article" date="2017" name="Nat. Plants">
        <title>The Aegilops tauschii genome reveals multiple impacts of transposons.</title>
        <authorList>
            <person name="Zhao G."/>
            <person name="Zou C."/>
            <person name="Li K."/>
            <person name="Wang K."/>
            <person name="Li T."/>
            <person name="Gao L."/>
            <person name="Zhang X."/>
            <person name="Wang H."/>
            <person name="Yang Z."/>
            <person name="Liu X."/>
            <person name="Jiang W."/>
            <person name="Mao L."/>
            <person name="Kong X."/>
            <person name="Jiao Y."/>
            <person name="Jia J."/>
        </authorList>
    </citation>
    <scope>NUCLEOTIDE SEQUENCE [LARGE SCALE GENOMIC DNA]</scope>
    <source>
        <strain evidence="3">cv. AL8/78</strain>
    </source>
</reference>
<reference evidence="2" key="5">
    <citation type="journal article" date="2021" name="G3 (Bethesda)">
        <title>Aegilops tauschii genome assembly Aet v5.0 features greater sequence contiguity and improved annotation.</title>
        <authorList>
            <person name="Wang L."/>
            <person name="Zhu T."/>
            <person name="Rodriguez J.C."/>
            <person name="Deal K.R."/>
            <person name="Dubcovsky J."/>
            <person name="McGuire P.E."/>
            <person name="Lux T."/>
            <person name="Spannagl M."/>
            <person name="Mayer K.F.X."/>
            <person name="Baldrich P."/>
            <person name="Meyers B.C."/>
            <person name="Huo N."/>
            <person name="Gu Y.Q."/>
            <person name="Zhou H."/>
            <person name="Devos K.M."/>
            <person name="Bennetzen J.L."/>
            <person name="Unver T."/>
            <person name="Budak H."/>
            <person name="Gulick P.J."/>
            <person name="Galiba G."/>
            <person name="Kalapos B."/>
            <person name="Nelson D.R."/>
            <person name="Li P."/>
            <person name="You F.M."/>
            <person name="Luo M.C."/>
            <person name="Dvorak J."/>
        </authorList>
    </citation>
    <scope>NUCLEOTIDE SEQUENCE [LARGE SCALE GENOMIC DNA]</scope>
    <source>
        <strain evidence="2">cv. AL8/78</strain>
    </source>
</reference>
<name>A0A453GNJ4_AEGTS</name>
<dbReference type="Gramene" id="AET3Gv21132200.5">
    <property type="protein sequence ID" value="AET3Gv21132200.5"/>
    <property type="gene ID" value="AET3Gv21132200"/>
</dbReference>
<dbReference type="EnsemblPlants" id="AET3Gv21132200.5">
    <property type="protein sequence ID" value="AET3Gv21132200.5"/>
    <property type="gene ID" value="AET3Gv21132200"/>
</dbReference>
<reference evidence="2" key="3">
    <citation type="journal article" date="2017" name="Nature">
        <title>Genome sequence of the progenitor of the wheat D genome Aegilops tauschii.</title>
        <authorList>
            <person name="Luo M.C."/>
            <person name="Gu Y.Q."/>
            <person name="Puiu D."/>
            <person name="Wang H."/>
            <person name="Twardziok S.O."/>
            <person name="Deal K.R."/>
            <person name="Huo N."/>
            <person name="Zhu T."/>
            <person name="Wang L."/>
            <person name="Wang Y."/>
            <person name="McGuire P.E."/>
            <person name="Liu S."/>
            <person name="Long H."/>
            <person name="Ramasamy R.K."/>
            <person name="Rodriguez J.C."/>
            <person name="Van S.L."/>
            <person name="Yuan L."/>
            <person name="Wang Z."/>
            <person name="Xia Z."/>
            <person name="Xiao L."/>
            <person name="Anderson O.D."/>
            <person name="Ouyang S."/>
            <person name="Liang Y."/>
            <person name="Zimin A.V."/>
            <person name="Pertea G."/>
            <person name="Qi P."/>
            <person name="Bennetzen J.L."/>
            <person name="Dai X."/>
            <person name="Dawson M.W."/>
            <person name="Muller H.G."/>
            <person name="Kugler K."/>
            <person name="Rivarola-Duarte L."/>
            <person name="Spannagl M."/>
            <person name="Mayer K.F.X."/>
            <person name="Lu F.H."/>
            <person name="Bevan M.W."/>
            <person name="Leroy P."/>
            <person name="Li P."/>
            <person name="You F.M."/>
            <person name="Sun Q."/>
            <person name="Liu Z."/>
            <person name="Lyons E."/>
            <person name="Wicker T."/>
            <person name="Salzberg S.L."/>
            <person name="Devos K.M."/>
            <person name="Dvorak J."/>
        </authorList>
    </citation>
    <scope>NUCLEOTIDE SEQUENCE [LARGE SCALE GENOMIC DNA]</scope>
    <source>
        <strain evidence="2">cv. AL8/78</strain>
    </source>
</reference>